<dbReference type="EMBL" id="CAADFR010000027">
    <property type="protein sequence ID" value="VFK38736.1"/>
    <property type="molecule type" value="Genomic_DNA"/>
</dbReference>
<evidence type="ECO:0000313" key="3">
    <source>
        <dbReference type="EMBL" id="VFK78853.1"/>
    </source>
</evidence>
<evidence type="ECO:0000313" key="2">
    <source>
        <dbReference type="EMBL" id="VFK43401.1"/>
    </source>
</evidence>
<protein>
    <submittedName>
        <fullName evidence="1">Uncharacterized protein</fullName>
    </submittedName>
</protein>
<dbReference type="AlphaFoldDB" id="A0A450YB07"/>
<gene>
    <name evidence="3" type="ORF">BECKSD772D_GA0070982_102722</name>
    <name evidence="2" type="ORF">BECKSD772E_GA0070983_102510</name>
    <name evidence="1" type="ORF">BECKSD772F_GA0070984_102711</name>
</gene>
<dbReference type="EMBL" id="CAADFU010000025">
    <property type="protein sequence ID" value="VFK43401.1"/>
    <property type="molecule type" value="Genomic_DNA"/>
</dbReference>
<accession>A0A450YB07</accession>
<dbReference type="EMBL" id="CAADHB010000027">
    <property type="protein sequence ID" value="VFK78853.1"/>
    <property type="molecule type" value="Genomic_DNA"/>
</dbReference>
<evidence type="ECO:0000313" key="1">
    <source>
        <dbReference type="EMBL" id="VFK38736.1"/>
    </source>
</evidence>
<sequence>METIRKGHFTLKQIFEENWERFVSSHRSDITFSATYNVWEVMNCREPNGLGYAT</sequence>
<reference evidence="1" key="1">
    <citation type="submission" date="2019-02" db="EMBL/GenBank/DDBJ databases">
        <authorList>
            <person name="Gruber-Vodicka R. H."/>
            <person name="Seah K. B. B."/>
        </authorList>
    </citation>
    <scope>NUCLEOTIDE SEQUENCE</scope>
    <source>
        <strain evidence="3">BECK_S127</strain>
        <strain evidence="2">BECK_S1320</strain>
        <strain evidence="1">BECK_S1321</strain>
    </source>
</reference>
<organism evidence="1">
    <name type="scientific">Candidatus Kentrum sp. SD</name>
    <dbReference type="NCBI Taxonomy" id="2126332"/>
    <lineage>
        <taxon>Bacteria</taxon>
        <taxon>Pseudomonadati</taxon>
        <taxon>Pseudomonadota</taxon>
        <taxon>Gammaproteobacteria</taxon>
        <taxon>Candidatus Kentrum</taxon>
    </lineage>
</organism>
<proteinExistence type="predicted"/>
<name>A0A450YB07_9GAMM</name>